<comment type="subcellular location">
    <subcellularLocation>
        <location evidence="1">Cytoplasm</location>
    </subcellularLocation>
</comment>
<evidence type="ECO:0000256" key="2">
    <source>
        <dbReference type="ARBA" id="ARBA00022490"/>
    </source>
</evidence>
<evidence type="ECO:0000256" key="1">
    <source>
        <dbReference type="ARBA" id="ARBA00004496"/>
    </source>
</evidence>
<dbReference type="Proteomes" id="UP000238034">
    <property type="component" value="Unassembled WGS sequence"/>
</dbReference>
<dbReference type="Gene3D" id="1.20.120.520">
    <property type="entry name" value="nmb1532 protein domain like"/>
    <property type="match status" value="1"/>
</dbReference>
<evidence type="ECO:0000256" key="4">
    <source>
        <dbReference type="ARBA" id="ARBA00023004"/>
    </source>
</evidence>
<dbReference type="PANTHER" id="PTHR36438">
    <property type="entry name" value="IRON-SULFUR CLUSTER REPAIR PROTEIN YTFE"/>
    <property type="match status" value="1"/>
</dbReference>
<feature type="domain" description="Hemerythrin-like" evidence="5">
    <location>
        <begin position="161"/>
        <end position="310"/>
    </location>
</feature>
<dbReference type="NCBIfam" id="TIGR03652">
    <property type="entry name" value="FeS_repair_RIC"/>
    <property type="match status" value="1"/>
</dbReference>
<dbReference type="PANTHER" id="PTHR36438:SF1">
    <property type="entry name" value="IRON-SULFUR CLUSTER REPAIR PROTEIN YTFE"/>
    <property type="match status" value="1"/>
</dbReference>
<name>A0A2T0U586_9SPHI</name>
<evidence type="ECO:0000313" key="7">
    <source>
        <dbReference type="EMBL" id="PRY53086.1"/>
    </source>
</evidence>
<dbReference type="Pfam" id="PF10006">
    <property type="entry name" value="DUF2249"/>
    <property type="match status" value="1"/>
</dbReference>
<dbReference type="InterPro" id="IPR012312">
    <property type="entry name" value="Hemerythrin-like"/>
</dbReference>
<evidence type="ECO:0000259" key="6">
    <source>
        <dbReference type="Pfam" id="PF10006"/>
    </source>
</evidence>
<keyword evidence="8" id="KW-1185">Reference proteome</keyword>
<dbReference type="InterPro" id="IPR019903">
    <property type="entry name" value="RIC_family"/>
</dbReference>
<accession>A0A2T0U586</accession>
<reference evidence="7 8" key="1">
    <citation type="submission" date="2018-03" db="EMBL/GenBank/DDBJ databases">
        <title>Genomic Encyclopedia of Type Strains, Phase III (KMG-III): the genomes of soil and plant-associated and newly described type strains.</title>
        <authorList>
            <person name="Whitman W."/>
        </authorList>
    </citation>
    <scope>NUCLEOTIDE SEQUENCE [LARGE SCALE GENOMIC DNA]</scope>
    <source>
        <strain evidence="7 8">CGMCC 1.9313</strain>
    </source>
</reference>
<gene>
    <name evidence="7" type="ORF">B0I27_10494</name>
</gene>
<dbReference type="AlphaFoldDB" id="A0A2T0U586"/>
<dbReference type="Pfam" id="PF01814">
    <property type="entry name" value="Hemerythrin"/>
    <property type="match status" value="1"/>
</dbReference>
<evidence type="ECO:0000259" key="5">
    <source>
        <dbReference type="Pfam" id="PF01814"/>
    </source>
</evidence>
<dbReference type="EMBL" id="PVTH01000004">
    <property type="protein sequence ID" value="PRY53086.1"/>
    <property type="molecule type" value="Genomic_DNA"/>
</dbReference>
<evidence type="ECO:0000256" key="3">
    <source>
        <dbReference type="ARBA" id="ARBA00022723"/>
    </source>
</evidence>
<comment type="caution">
    <text evidence="7">The sequence shown here is derived from an EMBL/GenBank/DDBJ whole genome shotgun (WGS) entry which is preliminary data.</text>
</comment>
<organism evidence="7 8">
    <name type="scientific">Arcticibacter pallidicorallinus</name>
    <dbReference type="NCBI Taxonomy" id="1259464"/>
    <lineage>
        <taxon>Bacteria</taxon>
        <taxon>Pseudomonadati</taxon>
        <taxon>Bacteroidota</taxon>
        <taxon>Sphingobacteriia</taxon>
        <taxon>Sphingobacteriales</taxon>
        <taxon>Sphingobacteriaceae</taxon>
        <taxon>Arcticibacter</taxon>
    </lineage>
</organism>
<dbReference type="Pfam" id="PF04405">
    <property type="entry name" value="ScdA_N"/>
    <property type="match status" value="1"/>
</dbReference>
<keyword evidence="4" id="KW-0408">Iron</keyword>
<protein>
    <submittedName>
        <fullName evidence="7">Regulator of cell morphogenesis and NO signaling</fullName>
    </submittedName>
</protein>
<dbReference type="GO" id="GO:0046872">
    <property type="term" value="F:metal ion binding"/>
    <property type="evidence" value="ECO:0007669"/>
    <property type="project" value="UniProtKB-KW"/>
</dbReference>
<evidence type="ECO:0000313" key="8">
    <source>
        <dbReference type="Proteomes" id="UP000238034"/>
    </source>
</evidence>
<keyword evidence="2" id="KW-0963">Cytoplasm</keyword>
<sequence>MNSMETITTLNVTEIEPRFRHPIIFEQFDSLEAGDSFIISIDHDPKPLYYQLIAERGNIFSWEYLASGPENWQVKIERTKPEEAEATIGEIVASDYRKAQVFKKFGIDFCCGGKKTVSEVCNRKGIDISEVKQQLAAMDGDQGSPSQNYQSWELDFLCDYIVSTHHRYVKDTLPFLSEISAKVARVHGYSHPEVVVAANAFAGVAADLSAHLLKEEKVLFPYIKQLVAAKRENSALPQAPFGEVSNPIQMMEAEHEHAGEDMSEIRTVTNNFTAPDDACTSYRILYKMLQEFESDLHQHIHLENNILFSKAVELEKTWNN</sequence>
<keyword evidence="3" id="KW-0479">Metal-binding</keyword>
<dbReference type="InterPro" id="IPR018720">
    <property type="entry name" value="DUF2249"/>
</dbReference>
<dbReference type="GO" id="GO:0005737">
    <property type="term" value="C:cytoplasm"/>
    <property type="evidence" value="ECO:0007669"/>
    <property type="project" value="UniProtKB-SubCell"/>
</dbReference>
<feature type="domain" description="DUF2249" evidence="6">
    <location>
        <begin position="9"/>
        <end position="78"/>
    </location>
</feature>
<proteinExistence type="predicted"/>